<proteinExistence type="predicted"/>
<evidence type="ECO:0000313" key="1">
    <source>
        <dbReference type="EMBL" id="TBX69543.1"/>
    </source>
</evidence>
<dbReference type="EMBL" id="SJPE01000006">
    <property type="protein sequence ID" value="TBX69543.1"/>
    <property type="molecule type" value="Genomic_DNA"/>
</dbReference>
<name>A0A4V2L579_9FLAO</name>
<gene>
    <name evidence="1" type="ORF">EZL74_06600</name>
</gene>
<keyword evidence="2" id="KW-1185">Reference proteome</keyword>
<protein>
    <recommendedName>
        <fullName evidence="3">Carboxypeptidase-like regulatory domain-containing protein</fullName>
    </recommendedName>
</protein>
<reference evidence="1 2" key="1">
    <citation type="submission" date="2019-02" db="EMBL/GenBank/DDBJ databases">
        <title>Flavobacterium sp. RD-2-33 isolated from forest soil.</title>
        <authorList>
            <person name="Chaudhary D.K."/>
        </authorList>
    </citation>
    <scope>NUCLEOTIDE SEQUENCE [LARGE SCALE GENOMIC DNA]</scope>
    <source>
        <strain evidence="1 2">RD-2-33</strain>
    </source>
</reference>
<dbReference type="AlphaFoldDB" id="A0A4V2L579"/>
<organism evidence="1 2">
    <name type="scientific">Flavobacterium silvisoli</name>
    <dbReference type="NCBI Taxonomy" id="2529433"/>
    <lineage>
        <taxon>Bacteria</taxon>
        <taxon>Pseudomonadati</taxon>
        <taxon>Bacteroidota</taxon>
        <taxon>Flavobacteriia</taxon>
        <taxon>Flavobacteriales</taxon>
        <taxon>Flavobacteriaceae</taxon>
        <taxon>Flavobacterium</taxon>
    </lineage>
</organism>
<dbReference type="RefSeq" id="WP_131475815.1">
    <property type="nucleotide sequence ID" value="NZ_SJPE01000006.1"/>
</dbReference>
<evidence type="ECO:0000313" key="2">
    <source>
        <dbReference type="Proteomes" id="UP000293300"/>
    </source>
</evidence>
<evidence type="ECO:0008006" key="3">
    <source>
        <dbReference type="Google" id="ProtNLM"/>
    </source>
</evidence>
<sequence>MKRFLLIIIVFSAVKSTAQEPLVLLRGKIVSQIKELGEINVVNLRSESVTTTSDNGNFTMFVKERDTLQFTGLQILTKKVAVTSSDINKQLFVVTVEPKVIPLEEVEIRQYPNINAVSLGILQKPAKTYTPAERKLRAAEEFHWYSPLLIPLGGMSVDGLINSITGRTAMLKKELRIERKEYLLQKIEYLFKPEFFTESLKIPKDYVRGFWYYAVEDPKLVRALQEKNKMMARFIFSDLATRYKELLNQN</sequence>
<dbReference type="Proteomes" id="UP000293300">
    <property type="component" value="Unassembled WGS sequence"/>
</dbReference>
<accession>A0A4V2L579</accession>
<comment type="caution">
    <text evidence="1">The sequence shown here is derived from an EMBL/GenBank/DDBJ whole genome shotgun (WGS) entry which is preliminary data.</text>
</comment>
<dbReference type="OrthoDB" id="1427655at2"/>